<keyword evidence="1" id="KW-1133">Transmembrane helix</keyword>
<name>A0ABU7IYK3_9FLAO</name>
<keyword evidence="1" id="KW-0812">Transmembrane</keyword>
<evidence type="ECO:0000313" key="2">
    <source>
        <dbReference type="EMBL" id="MEE1978051.1"/>
    </source>
</evidence>
<proteinExistence type="predicted"/>
<evidence type="ECO:0000313" key="3">
    <source>
        <dbReference type="Proteomes" id="UP001356308"/>
    </source>
</evidence>
<reference evidence="2 3" key="1">
    <citation type="submission" date="2024-01" db="EMBL/GenBank/DDBJ databases">
        <title>Maribacter spp. originated from different algae showed divergent polysaccharides utilization ability.</title>
        <authorList>
            <person name="Wang H."/>
            <person name="Wu Y."/>
        </authorList>
    </citation>
    <scope>NUCLEOTIDE SEQUENCE [LARGE SCALE GENOMIC DNA]</scope>
    <source>
        <strain evidence="2 3">PR1</strain>
    </source>
</reference>
<keyword evidence="3" id="KW-1185">Reference proteome</keyword>
<evidence type="ECO:0000256" key="1">
    <source>
        <dbReference type="SAM" id="Phobius"/>
    </source>
</evidence>
<organism evidence="2 3">
    <name type="scientific">Maribacter cobaltidurans</name>
    <dbReference type="NCBI Taxonomy" id="1178778"/>
    <lineage>
        <taxon>Bacteria</taxon>
        <taxon>Pseudomonadati</taxon>
        <taxon>Bacteroidota</taxon>
        <taxon>Flavobacteriia</taxon>
        <taxon>Flavobacteriales</taxon>
        <taxon>Flavobacteriaceae</taxon>
        <taxon>Maribacter</taxon>
    </lineage>
</organism>
<feature type="transmembrane region" description="Helical" evidence="1">
    <location>
        <begin position="111"/>
        <end position="130"/>
    </location>
</feature>
<sequence>MKNWNFKLKKPPKEVIEKLTSKLNSIGGFSFKTKNTNTFSFRKRILYPWYYAFQNWTVVNGEFIENNVENITEVKISFKQHFLIKLIIVTHLILGLGLVLGLFLATDNQSLTYILGGLVIAFGIIIWITATRKFNNDSKKYKVLITKTLGV</sequence>
<feature type="transmembrane region" description="Helical" evidence="1">
    <location>
        <begin position="82"/>
        <end position="105"/>
    </location>
</feature>
<protein>
    <submittedName>
        <fullName evidence="2">DUF423 domain-containing protein</fullName>
    </submittedName>
</protein>
<dbReference type="RefSeq" id="WP_272652727.1">
    <property type="nucleotide sequence ID" value="NZ_JAZDDG010000009.1"/>
</dbReference>
<dbReference type="Proteomes" id="UP001356308">
    <property type="component" value="Unassembled WGS sequence"/>
</dbReference>
<accession>A0ABU7IYK3</accession>
<dbReference type="EMBL" id="JAZDDG010000009">
    <property type="protein sequence ID" value="MEE1978051.1"/>
    <property type="molecule type" value="Genomic_DNA"/>
</dbReference>
<gene>
    <name evidence="2" type="ORF">V1I91_18380</name>
</gene>
<keyword evidence="1" id="KW-0472">Membrane</keyword>
<comment type="caution">
    <text evidence="2">The sequence shown here is derived from an EMBL/GenBank/DDBJ whole genome shotgun (WGS) entry which is preliminary data.</text>
</comment>